<dbReference type="InterPro" id="IPR036678">
    <property type="entry name" value="MutS_con_dom_sf"/>
</dbReference>
<dbReference type="Pfam" id="PF05192">
    <property type="entry name" value="MutS_III"/>
    <property type="match status" value="1"/>
</dbReference>
<keyword evidence="16" id="KW-1185">Reference proteome</keyword>
<dbReference type="Gene3D" id="1.10.1420.10">
    <property type="match status" value="2"/>
</dbReference>
<dbReference type="SUPFAM" id="SSF48334">
    <property type="entry name" value="DNA repair protein MutS, domain III"/>
    <property type="match status" value="1"/>
</dbReference>
<comment type="subunit">
    <text evidence="9">Heterodimer consisting of MSH2-MSH3 (MutS beta). Forms a ternary complex with MutL alpha (MLH1-PMS1).</text>
</comment>
<evidence type="ECO:0000256" key="9">
    <source>
        <dbReference type="ARBA" id="ARBA00025902"/>
    </source>
</evidence>
<evidence type="ECO:0000256" key="10">
    <source>
        <dbReference type="ARBA" id="ARBA00029792"/>
    </source>
</evidence>
<dbReference type="Pfam" id="PF01624">
    <property type="entry name" value="MutS_I"/>
    <property type="match status" value="1"/>
</dbReference>
<dbReference type="InterPro" id="IPR027417">
    <property type="entry name" value="P-loop_NTPase"/>
</dbReference>
<dbReference type="Gene3D" id="3.30.420.110">
    <property type="entry name" value="MutS, connector domain"/>
    <property type="match status" value="1"/>
</dbReference>
<dbReference type="Pfam" id="PF00488">
    <property type="entry name" value="MutS_V"/>
    <property type="match status" value="1"/>
</dbReference>
<dbReference type="GO" id="GO:0006298">
    <property type="term" value="P:mismatch repair"/>
    <property type="evidence" value="ECO:0007669"/>
    <property type="project" value="InterPro"/>
</dbReference>
<dbReference type="InterPro" id="IPR007695">
    <property type="entry name" value="DNA_mismatch_repair_MutS-lik_N"/>
</dbReference>
<dbReference type="InterPro" id="IPR036187">
    <property type="entry name" value="DNA_mismatch_repair_MutS_sf"/>
</dbReference>
<evidence type="ECO:0000313" key="15">
    <source>
        <dbReference type="EMBL" id="KAK0555140.1"/>
    </source>
</evidence>
<keyword evidence="3 12" id="KW-0547">Nucleotide-binding</keyword>
<evidence type="ECO:0000256" key="6">
    <source>
        <dbReference type="ARBA" id="ARBA00023125"/>
    </source>
</evidence>
<dbReference type="Proteomes" id="UP001176517">
    <property type="component" value="Unassembled WGS sequence"/>
</dbReference>
<organism evidence="15 16">
    <name type="scientific">Tilletia horrida</name>
    <dbReference type="NCBI Taxonomy" id="155126"/>
    <lineage>
        <taxon>Eukaryota</taxon>
        <taxon>Fungi</taxon>
        <taxon>Dikarya</taxon>
        <taxon>Basidiomycota</taxon>
        <taxon>Ustilaginomycotina</taxon>
        <taxon>Exobasidiomycetes</taxon>
        <taxon>Tilletiales</taxon>
        <taxon>Tilletiaceae</taxon>
        <taxon>Tilletia</taxon>
    </lineage>
</organism>
<dbReference type="GO" id="GO:0005634">
    <property type="term" value="C:nucleus"/>
    <property type="evidence" value="ECO:0007669"/>
    <property type="project" value="TreeGrafter"/>
</dbReference>
<evidence type="ECO:0000256" key="4">
    <source>
        <dbReference type="ARBA" id="ARBA00022763"/>
    </source>
</evidence>
<evidence type="ECO:0000256" key="12">
    <source>
        <dbReference type="RuleBase" id="RU003756"/>
    </source>
</evidence>
<dbReference type="PANTHER" id="PTHR11361">
    <property type="entry name" value="DNA MISMATCH REPAIR PROTEIN MUTS FAMILY MEMBER"/>
    <property type="match status" value="1"/>
</dbReference>
<keyword evidence="6 12" id="KW-0238">DNA-binding</keyword>
<keyword evidence="7 12" id="KW-0234">DNA repair</keyword>
<dbReference type="InterPro" id="IPR045076">
    <property type="entry name" value="MutS"/>
</dbReference>
<feature type="domain" description="DNA mismatch repair proteins mutS family" evidence="14">
    <location>
        <begin position="1025"/>
        <end position="1041"/>
    </location>
</feature>
<dbReference type="InterPro" id="IPR016151">
    <property type="entry name" value="DNA_mismatch_repair_MutS_N"/>
</dbReference>
<evidence type="ECO:0000256" key="5">
    <source>
        <dbReference type="ARBA" id="ARBA00022840"/>
    </source>
</evidence>
<dbReference type="InterPro" id="IPR007860">
    <property type="entry name" value="DNA_mmatch_repair_MutS_con_dom"/>
</dbReference>
<evidence type="ECO:0000256" key="7">
    <source>
        <dbReference type="ARBA" id="ARBA00023204"/>
    </source>
</evidence>
<gene>
    <name evidence="15" type="primary">MSH3</name>
    <name evidence="15" type="ORF">OC846_001821</name>
</gene>
<feature type="compositionally biased region" description="Acidic residues" evidence="13">
    <location>
        <begin position="178"/>
        <end position="187"/>
    </location>
</feature>
<dbReference type="PANTHER" id="PTHR11361:SF150">
    <property type="entry name" value="DNA MISMATCH REPAIR PROTEIN MSH6"/>
    <property type="match status" value="1"/>
</dbReference>
<dbReference type="SMART" id="SM00533">
    <property type="entry name" value="MUTSd"/>
    <property type="match status" value="1"/>
</dbReference>
<feature type="compositionally biased region" description="Pro residues" evidence="13">
    <location>
        <begin position="1"/>
        <end position="10"/>
    </location>
</feature>
<feature type="region of interest" description="Disordered" evidence="13">
    <location>
        <begin position="1106"/>
        <end position="1128"/>
    </location>
</feature>
<dbReference type="GO" id="GO:0005524">
    <property type="term" value="F:ATP binding"/>
    <property type="evidence" value="ECO:0007669"/>
    <property type="project" value="UniProtKB-UniRule"/>
</dbReference>
<dbReference type="AlphaFoldDB" id="A0AAN6GVP0"/>
<name>A0AAN6GVP0_9BASI</name>
<dbReference type="EMBL" id="JAPDMZ010000030">
    <property type="protein sequence ID" value="KAK0555140.1"/>
    <property type="molecule type" value="Genomic_DNA"/>
</dbReference>
<dbReference type="InterPro" id="IPR000432">
    <property type="entry name" value="DNA_mismatch_repair_MutS_C"/>
</dbReference>
<dbReference type="Gene3D" id="3.40.1170.10">
    <property type="entry name" value="DNA repair protein MutS, domain I"/>
    <property type="match status" value="1"/>
</dbReference>
<dbReference type="Pfam" id="PF05190">
    <property type="entry name" value="MutS_IV"/>
    <property type="match status" value="1"/>
</dbReference>
<proteinExistence type="inferred from homology"/>
<dbReference type="GO" id="GO:0030983">
    <property type="term" value="F:mismatched DNA binding"/>
    <property type="evidence" value="ECO:0007669"/>
    <property type="project" value="UniProtKB-UniRule"/>
</dbReference>
<dbReference type="GO" id="GO:0140664">
    <property type="term" value="F:ATP-dependent DNA damage sensor activity"/>
    <property type="evidence" value="ECO:0007669"/>
    <property type="project" value="InterPro"/>
</dbReference>
<evidence type="ECO:0000256" key="11">
    <source>
        <dbReference type="ARBA" id="ARBA00073774"/>
    </source>
</evidence>
<dbReference type="FunFam" id="1.10.1420.10:FF:000004">
    <property type="entry name" value="DNA mismatch repair protein Msh3"/>
    <property type="match status" value="1"/>
</dbReference>
<dbReference type="InterPro" id="IPR007696">
    <property type="entry name" value="DNA_mismatch_repair_MutS_core"/>
</dbReference>
<comment type="similarity">
    <text evidence="1">Belongs to the DNA mismatch repair MutS family. MSH3 subfamily.</text>
</comment>
<feature type="compositionally biased region" description="Polar residues" evidence="13">
    <location>
        <begin position="29"/>
        <end position="38"/>
    </location>
</feature>
<dbReference type="SUPFAM" id="SSF52540">
    <property type="entry name" value="P-loop containing nucleoside triphosphate hydrolases"/>
    <property type="match status" value="1"/>
</dbReference>
<evidence type="ECO:0000256" key="13">
    <source>
        <dbReference type="SAM" id="MobiDB-lite"/>
    </source>
</evidence>
<dbReference type="FunFam" id="3.40.1170.10:FF:000004">
    <property type="entry name" value="DNA mismatch repair protein"/>
    <property type="match status" value="1"/>
</dbReference>
<dbReference type="Gene3D" id="3.40.50.300">
    <property type="entry name" value="P-loop containing nucleotide triphosphate hydrolases"/>
    <property type="match status" value="1"/>
</dbReference>
<accession>A0AAN6GVP0</accession>
<comment type="function">
    <text evidence="8">Component of the post-replicative DNA mismatch repair system (MMR). Heterodimerizes with MSH2 to form MutS beta, which binds to DNA mismatches thereby initiating DNA repair. MSH3 provides substrate-binding and substrate specificity to the complex. When bound, the MutS beta heterodimer bends the DNA helix and shields approximately 20 base pairs. Acts mainly to repair insertion-deletion loops (IDLs) from 2 to 13 nucleotides in size, but can also repair base-base and single insertion-deletion mismatches that occur during replication. After mismatch binding, forms a ternary complex with the MutL alpha heterodimer, which is thought to be responsible for directing the downstream MMR events, including strand discrimination, excision, and resynthesis. ATP binding and hydrolysis play a pivotal role in mismatch repair functions.</text>
</comment>
<evidence type="ECO:0000256" key="8">
    <source>
        <dbReference type="ARBA" id="ARBA00025373"/>
    </source>
</evidence>
<keyword evidence="5" id="KW-0067">ATP-binding</keyword>
<keyword evidence="4 12" id="KW-0227">DNA damage</keyword>
<dbReference type="Pfam" id="PF05188">
    <property type="entry name" value="MutS_II"/>
    <property type="match status" value="1"/>
</dbReference>
<comment type="caution">
    <text evidence="15">The sequence shown here is derived from an EMBL/GenBank/DDBJ whole genome shotgun (WGS) entry which is preliminary data.</text>
</comment>
<dbReference type="PROSITE" id="PS00486">
    <property type="entry name" value="DNA_MISMATCH_REPAIR_2"/>
    <property type="match status" value="1"/>
</dbReference>
<evidence type="ECO:0000256" key="3">
    <source>
        <dbReference type="ARBA" id="ARBA00022741"/>
    </source>
</evidence>
<dbReference type="InterPro" id="IPR007861">
    <property type="entry name" value="DNA_mismatch_repair_MutS_clamp"/>
</dbReference>
<feature type="compositionally biased region" description="Basic and acidic residues" evidence="13">
    <location>
        <begin position="163"/>
        <end position="177"/>
    </location>
</feature>
<dbReference type="SMART" id="SM00534">
    <property type="entry name" value="MUTSac"/>
    <property type="match status" value="1"/>
</dbReference>
<evidence type="ECO:0000256" key="1">
    <source>
        <dbReference type="ARBA" id="ARBA00007094"/>
    </source>
</evidence>
<evidence type="ECO:0000259" key="14">
    <source>
        <dbReference type="PROSITE" id="PS00486"/>
    </source>
</evidence>
<reference evidence="15" key="1">
    <citation type="journal article" date="2023" name="PhytoFront">
        <title>Draft Genome Resources of Seven Strains of Tilletia horrida, Causal Agent of Kernel Smut of Rice.</title>
        <authorList>
            <person name="Khanal S."/>
            <person name="Antony Babu S."/>
            <person name="Zhou X.G."/>
        </authorList>
    </citation>
    <scope>NUCLEOTIDE SEQUENCE</scope>
    <source>
        <strain evidence="15">TX6</strain>
    </source>
</reference>
<sequence>MAPTKGPPPKGSQTISSFFQRVDKPAGQGASSSNTAADCSTGEDGDIASPMGAKRQSGSPSTPQPAKRRRVSMSSSSKLEHWRYIRPPTDSQQEQDDTAHDEQTGVDLPDDIQPADPARHARFVKLLYASSRSELDKGYGYLSLERNGIDAITSNTASSRGLQSRDEQQALKEPRAPDEEEEEDSDEPQLITSLSTFAHEDTNSKTSKSKPQAKSTSARTSKGKGRAKDDTNSASNNDISYTPLEKQILELKQSYPGVLLIIEVGYKLKFYGDDARIASRELNIACFPEKHLLTAMIPVHRLHVHIRKLIAAGHKVGLVRQTETRALKAASTTKSQPFTRALTAMYTASTWIDDLENNAGLLAQGDPAQEGGLEEPTALRSVVCVMERPEGGGGPDERVSIGLVSVSVSTGDVVYDQFVDGNLRSELETRIAHLDPAELLLPDPKGKFALSSQTERLLKHIAASNVDSRGRSSLRVERISGPKLTHNEAVQWLEDFYSGRPSGPAHQRSGNGKAPLIRTSSAMDLDAVPQTDPSNNDSAASVLPTILRLPHLSLIALAHLIKHISAFFSLTSVFSQPTNFTSFENRTTMLLTANTIHNLEIFQNSTDGKRRGSLIWLLDRCKTMMGRRQLRRWVARPLIDLPALQARVDAVEELGRPQCTIGPKLATMLQGTPDLERGLAKLNYGTLTPTELATFLLALNRITHEFSDVETPADVTSRSELVNSNVAALPSAKDLVRKTLAMINVAAARQGEKKDLFVDPDLYPDIQDAKDNILVMESELREHLKEVRKQLKRPKLEYISVAGNEFLIEVRAADATKVPAGWLRISATKSMVRFHTPKVRELLQEREQHKEMLDAAAEAAYKDFLNTIKQGYVDLRNVVASLSTLDSLLSLVQVALLPGYCKPTFNENNITRIEGLRHPMSEQLMETDFVPNDVTLGDLETTSANTILLTGSNMGGKSSIARATALISVLAQIGSYVPADSADLPLHDAILTRMGASDMLAKGRSTFMVEVVETAEIMRAATPQSLVIIDELGRGTSTYDGLAIAYAVLEYLVLGEPGTPRERSKSPQMFFITHHFQLCELEGMPRFAGAIRNMHMAVMEVAPLHATSSRDHDEEEQQQGRQEPSEGSEPEIVFLYKLAAGPASKSLGINCARMAGLPEPVLISAAQKGREMEIWEGKEVAIRREASERRLLRSLFGPHTNVDAQELVAVKDILAAS</sequence>
<evidence type="ECO:0000256" key="2">
    <source>
        <dbReference type="ARBA" id="ARBA00022151"/>
    </source>
</evidence>
<dbReference type="SUPFAM" id="SSF55271">
    <property type="entry name" value="DNA repair protein MutS, domain I"/>
    <property type="match status" value="1"/>
</dbReference>
<protein>
    <recommendedName>
        <fullName evidence="2 11">DNA mismatch repair protein MSH3</fullName>
    </recommendedName>
    <alternativeName>
        <fullName evidence="2 11">DNA mismatch repair protein MSH3</fullName>
    </alternativeName>
    <alternativeName>
        <fullName evidence="10">MutS protein homolog 3</fullName>
    </alternativeName>
</protein>
<feature type="region of interest" description="Disordered" evidence="13">
    <location>
        <begin position="1"/>
        <end position="117"/>
    </location>
</feature>
<evidence type="ECO:0000313" key="16">
    <source>
        <dbReference type="Proteomes" id="UP001176517"/>
    </source>
</evidence>
<feature type="compositionally biased region" description="Polar residues" evidence="13">
    <location>
        <begin position="204"/>
        <end position="220"/>
    </location>
</feature>
<feature type="region of interest" description="Disordered" evidence="13">
    <location>
        <begin position="155"/>
        <end position="239"/>
    </location>
</feature>